<keyword evidence="4" id="KW-1185">Reference proteome</keyword>
<evidence type="ECO:0000313" key="3">
    <source>
        <dbReference type="EMBL" id="MBS2546322.1"/>
    </source>
</evidence>
<comment type="caution">
    <text evidence="3">The sequence shown here is derived from an EMBL/GenBank/DDBJ whole genome shotgun (WGS) entry which is preliminary data.</text>
</comment>
<protein>
    <recommendedName>
        <fullName evidence="5">Lipoprotein</fullName>
    </recommendedName>
</protein>
<reference evidence="3 4" key="1">
    <citation type="submission" date="2020-02" db="EMBL/GenBank/DDBJ databases">
        <title>Acidophilic actinobacteria isolated from forest soil.</title>
        <authorList>
            <person name="Golinska P."/>
        </authorList>
    </citation>
    <scope>NUCLEOTIDE SEQUENCE [LARGE SCALE GENOMIC DNA]</scope>
    <source>
        <strain evidence="3 4">NL8</strain>
    </source>
</reference>
<keyword evidence="2" id="KW-0732">Signal</keyword>
<sequence length="301" mass="30128">MRISRRFSRCAAAGAASIMAAVSMTACSGSSSGSGSAAANAAASQSQADANANANENDVQVLNSLQLTSQELDSSFATDSSWSAWTGADPSKLLLKQAWACTKNIIDTKQTTLQPVTSYFRADQLTGGAAGTPTAPSTPSAPATGHSSSHKGSSSTSSPSGSNSTPAGDGNPAHWVVSTAIAYQSADAAQTAVNAMGTIDPSAANCGGPADKKPIVGGGIGEVAPSWDNSQGVFVYTDTGSGTTIAVVAQRRGRYVVLTYTRGYAKDDAGYYDLETGPDTGPAADAATAVLGLLTASLVGN</sequence>
<feature type="chain" id="PRO_5046347095" description="Lipoprotein" evidence="2">
    <location>
        <begin position="27"/>
        <end position="301"/>
    </location>
</feature>
<dbReference type="Proteomes" id="UP000730482">
    <property type="component" value="Unassembled WGS sequence"/>
</dbReference>
<evidence type="ECO:0008006" key="5">
    <source>
        <dbReference type="Google" id="ProtNLM"/>
    </source>
</evidence>
<organism evidence="3 4">
    <name type="scientific">Catenulispora pinistramenti</name>
    <dbReference type="NCBI Taxonomy" id="2705254"/>
    <lineage>
        <taxon>Bacteria</taxon>
        <taxon>Bacillati</taxon>
        <taxon>Actinomycetota</taxon>
        <taxon>Actinomycetes</taxon>
        <taxon>Catenulisporales</taxon>
        <taxon>Catenulisporaceae</taxon>
        <taxon>Catenulispora</taxon>
    </lineage>
</organism>
<proteinExistence type="predicted"/>
<evidence type="ECO:0000313" key="4">
    <source>
        <dbReference type="Proteomes" id="UP000730482"/>
    </source>
</evidence>
<accession>A0ABS5KJM9</accession>
<dbReference type="RefSeq" id="WP_212007974.1">
    <property type="nucleotide sequence ID" value="NZ_JAAFYZ010000012.1"/>
</dbReference>
<evidence type="ECO:0000256" key="1">
    <source>
        <dbReference type="SAM" id="MobiDB-lite"/>
    </source>
</evidence>
<dbReference type="EMBL" id="JAAFYZ010000012">
    <property type="protein sequence ID" value="MBS2546322.1"/>
    <property type="molecule type" value="Genomic_DNA"/>
</dbReference>
<name>A0ABS5KJM9_9ACTN</name>
<evidence type="ECO:0000256" key="2">
    <source>
        <dbReference type="SAM" id="SignalP"/>
    </source>
</evidence>
<gene>
    <name evidence="3" type="ORF">KGQ19_05530</name>
</gene>
<feature type="region of interest" description="Disordered" evidence="1">
    <location>
        <begin position="127"/>
        <end position="173"/>
    </location>
</feature>
<feature type="compositionally biased region" description="Low complexity" evidence="1">
    <location>
        <begin position="131"/>
        <end position="166"/>
    </location>
</feature>
<feature type="signal peptide" evidence="2">
    <location>
        <begin position="1"/>
        <end position="26"/>
    </location>
</feature>
<dbReference type="PROSITE" id="PS51257">
    <property type="entry name" value="PROKAR_LIPOPROTEIN"/>
    <property type="match status" value="1"/>
</dbReference>